<dbReference type="Proteomes" id="UP000265515">
    <property type="component" value="Unassembled WGS sequence"/>
</dbReference>
<evidence type="ECO:0000313" key="5">
    <source>
        <dbReference type="Proteomes" id="UP000265515"/>
    </source>
</evidence>
<evidence type="ECO:0000256" key="1">
    <source>
        <dbReference type="SAM" id="MobiDB-lite"/>
    </source>
</evidence>
<dbReference type="STRING" id="69332.A0A388LXG9"/>
<dbReference type="EMBL" id="BFEA01000590">
    <property type="protein sequence ID" value="GBG87006.1"/>
    <property type="molecule type" value="Genomic_DNA"/>
</dbReference>
<evidence type="ECO:0000259" key="3">
    <source>
        <dbReference type="Pfam" id="PF13966"/>
    </source>
</evidence>
<dbReference type="Pfam" id="PF00078">
    <property type="entry name" value="RVT_1"/>
    <property type="match status" value="1"/>
</dbReference>
<dbReference type="InterPro" id="IPR000477">
    <property type="entry name" value="RT_dom"/>
</dbReference>
<dbReference type="InterPro" id="IPR026960">
    <property type="entry name" value="RVT-Znf"/>
</dbReference>
<protein>
    <recommendedName>
        <fullName evidence="6">Reverse transcriptase domain-containing protein</fullName>
    </recommendedName>
</protein>
<dbReference type="OrthoDB" id="1748414at2759"/>
<dbReference type="InterPro" id="IPR036691">
    <property type="entry name" value="Endo/exonu/phosph_ase_sf"/>
</dbReference>
<dbReference type="Gramene" id="GBG87006">
    <property type="protein sequence ID" value="GBG87006"/>
    <property type="gene ID" value="CBR_g44460"/>
</dbReference>
<organism evidence="4 5">
    <name type="scientific">Chara braunii</name>
    <name type="common">Braun's stonewort</name>
    <dbReference type="NCBI Taxonomy" id="69332"/>
    <lineage>
        <taxon>Eukaryota</taxon>
        <taxon>Viridiplantae</taxon>
        <taxon>Streptophyta</taxon>
        <taxon>Charophyceae</taxon>
        <taxon>Charales</taxon>
        <taxon>Characeae</taxon>
        <taxon>Chara</taxon>
    </lineage>
</organism>
<reference evidence="4 5" key="1">
    <citation type="journal article" date="2018" name="Cell">
        <title>The Chara Genome: Secondary Complexity and Implications for Plant Terrestrialization.</title>
        <authorList>
            <person name="Nishiyama T."/>
            <person name="Sakayama H."/>
            <person name="Vries J.D."/>
            <person name="Buschmann H."/>
            <person name="Saint-Marcoux D."/>
            <person name="Ullrich K.K."/>
            <person name="Haas F.B."/>
            <person name="Vanderstraeten L."/>
            <person name="Becker D."/>
            <person name="Lang D."/>
            <person name="Vosolsobe S."/>
            <person name="Rombauts S."/>
            <person name="Wilhelmsson P.K.I."/>
            <person name="Janitza P."/>
            <person name="Kern R."/>
            <person name="Heyl A."/>
            <person name="Rumpler F."/>
            <person name="Villalobos L.I.A.C."/>
            <person name="Clay J.M."/>
            <person name="Skokan R."/>
            <person name="Toyoda A."/>
            <person name="Suzuki Y."/>
            <person name="Kagoshima H."/>
            <person name="Schijlen E."/>
            <person name="Tajeshwar N."/>
            <person name="Catarino B."/>
            <person name="Hetherington A.J."/>
            <person name="Saltykova A."/>
            <person name="Bonnot C."/>
            <person name="Breuninger H."/>
            <person name="Symeonidi A."/>
            <person name="Radhakrishnan G.V."/>
            <person name="Van Nieuwerburgh F."/>
            <person name="Deforce D."/>
            <person name="Chang C."/>
            <person name="Karol K.G."/>
            <person name="Hedrich R."/>
            <person name="Ulvskov P."/>
            <person name="Glockner G."/>
            <person name="Delwiche C.F."/>
            <person name="Petrasek J."/>
            <person name="Van de Peer Y."/>
            <person name="Friml J."/>
            <person name="Beilby M."/>
            <person name="Dolan L."/>
            <person name="Kohara Y."/>
            <person name="Sugano S."/>
            <person name="Fujiyama A."/>
            <person name="Delaux P.-M."/>
            <person name="Quint M."/>
            <person name="TheiBen G."/>
            <person name="Hagemann M."/>
            <person name="Harholt J."/>
            <person name="Dunand C."/>
            <person name="Zachgo S."/>
            <person name="Langdale J."/>
            <person name="Maumus F."/>
            <person name="Straeten D.V.D."/>
            <person name="Gould S.B."/>
            <person name="Rensing S.A."/>
        </authorList>
    </citation>
    <scope>NUCLEOTIDE SEQUENCE [LARGE SCALE GENOMIC DNA]</scope>
    <source>
        <strain evidence="4 5">S276</strain>
    </source>
</reference>
<gene>
    <name evidence="4" type="ORF">CBR_g44460</name>
</gene>
<keyword evidence="5" id="KW-1185">Reference proteome</keyword>
<proteinExistence type="predicted"/>
<evidence type="ECO:0000259" key="2">
    <source>
        <dbReference type="Pfam" id="PF00078"/>
    </source>
</evidence>
<dbReference type="Pfam" id="PF13966">
    <property type="entry name" value="zf-RVT"/>
    <property type="match status" value="1"/>
</dbReference>
<dbReference type="PANTHER" id="PTHR31635">
    <property type="entry name" value="REVERSE TRANSCRIPTASE DOMAIN-CONTAINING PROTEIN-RELATED"/>
    <property type="match status" value="1"/>
</dbReference>
<feature type="region of interest" description="Disordered" evidence="1">
    <location>
        <begin position="180"/>
        <end position="254"/>
    </location>
</feature>
<dbReference type="SUPFAM" id="SSF56219">
    <property type="entry name" value="DNase I-like"/>
    <property type="match status" value="1"/>
</dbReference>
<sequence>MVAKADDILTIRGVEYGMLFKPWLTQTELDDRRRMEDETKFWVMAIRVPLRAMFHVESMVETAMGHVINCQPPEQDRTIPKLMNLKFDLVKEAEGNFEPELSIKLGQEVLRIKFVCKHTPWCERCKWWFHTTDDGCPRADEEPADGGSGQRQCPTNSGLDPTQRLAVNQDIWLAARHEPVPAHNREQGQLPAVSASTGRGAASGDVRRSRVLPQPRGVGSGVDSGGQISSDVRRTGHPQQHGGRARVQVPMPRPPPPTTNAAMLPLSMSQYPGPGNTFQPYVPRWGPTQWQGYGYHPFGVNYAELGMLHQNMYDAGQVPFYGANLGIANGQIGTTTVRGDNEDRSRSLGLQTGGASLTTQEQQATQVLIGRVEWVFATIYAPNDMSSRVVFFETLPHVLPKSDCLIVGGDWNVVCVPGQDSESTGGWSADRARLLSWMEHWALKDVYRELYLNKPGYTWFGQTPLQAGIKRRIDFFLVSEEARGDVMDIEVLNASLSDQQPIVMKCAVSEVGERGPGYFRLNTTLLLDTGITTWVEEFWVGWRTAKQLFTSTAEWLDAGLRVISLKLDSFSRISAYHRNKEENLLRQQVEEAEKKLGDNPISDLFWAEERAQRIREWDESQFQKEEWRAKILEVKGIVSSDRLSKEAFKRLLPRNTAVKMRELQHPHLLGKPIAVDNEEMCSYAVDYFQDILTTRRPFDSLEDRMEVESPVWNNLDCRLLEEGKLLGRYLPGLVQRDQGAFVRGRSIFENVVTTIEALKLIDSEDLDVAVLLLDLDKAYDWVNWTFVLSTFRVMGFGDSFCNWVKVMYGKVTTAVRVNGVISKEFDLRRSLRQGCPLAPLVFVLHLEPLLCNIRCHPKIKGLNRSGGGDNKVKALADDLFVISVNQPTSLEALKSCLTEFAALSEAAANSRKSTFILPRRFVPAMQWGMARVEVEQAERFLGVQVALGDCTSSQEVILQEKVCKRIKSWGAAFHLSLIGRVLAIMASAFALLWYVATVRRLSPPMLKTLKGVARKFIWKPAGEAGEGYICKVVWDTLCRPRSEGGLSLLDPAAQNTALLAKWVVRVAEAEDGKDWVMLAKTLLSREWGLRRPEDVWVALMSETYARRRPKSQLWKEILQAWKKCRPTLNRPPISKEEVRHQHLFENPRIKEPGGGWFSLKRQPGNFGQSWLQKAQKGVTKVGDLWDDCRNQWKSLTQLKESLGQLPQQERRLELLLQAIPEEWKQLLGPEGTNPTGTWFVTTFEGKGQFCRLESWSGECPGKCWPETYKRALPSLSTLERVGMRQQYDLAGMKEIRVRMSPPSEEGFPLIPVLVGNGTALRRMRIDPATWGWRVGESVVMGLENLNASLILKRRRDSESVCEKIRLRWDRNAAQLAPPSEKELTKLWSQLQLIPSQKIASLMWLQSHLAVPTSQWISEKGMEVRTICDRCQEALESMQHLWWECPRSRKWWRWWEYHWRRFAGEADLTGQRWVLTGCVPQNHRCSEGWVYIAQVGRA</sequence>
<accession>A0A388LXG9</accession>
<feature type="region of interest" description="Disordered" evidence="1">
    <location>
        <begin position="140"/>
        <end position="162"/>
    </location>
</feature>
<dbReference type="Gene3D" id="3.60.10.10">
    <property type="entry name" value="Endonuclease/exonuclease/phosphatase"/>
    <property type="match status" value="1"/>
</dbReference>
<dbReference type="PANTHER" id="PTHR31635:SF196">
    <property type="entry name" value="REVERSE TRANSCRIPTASE DOMAIN-CONTAINING PROTEIN-RELATED"/>
    <property type="match status" value="1"/>
</dbReference>
<feature type="compositionally biased region" description="Polar residues" evidence="1">
    <location>
        <begin position="150"/>
        <end position="160"/>
    </location>
</feature>
<name>A0A388LXG9_CHABU</name>
<evidence type="ECO:0000313" key="4">
    <source>
        <dbReference type="EMBL" id="GBG87006.1"/>
    </source>
</evidence>
<feature type="domain" description="Reverse transcriptase" evidence="2">
    <location>
        <begin position="733"/>
        <end position="944"/>
    </location>
</feature>
<evidence type="ECO:0008006" key="6">
    <source>
        <dbReference type="Google" id="ProtNLM"/>
    </source>
</evidence>
<feature type="domain" description="Reverse transcriptase zinc-binding" evidence="3">
    <location>
        <begin position="1384"/>
        <end position="1451"/>
    </location>
</feature>
<comment type="caution">
    <text evidence="4">The sequence shown here is derived from an EMBL/GenBank/DDBJ whole genome shotgun (WGS) entry which is preliminary data.</text>
</comment>